<dbReference type="GO" id="GO:0005634">
    <property type="term" value="C:nucleus"/>
    <property type="evidence" value="ECO:0007669"/>
    <property type="project" value="UniProtKB-SubCell"/>
</dbReference>
<proteinExistence type="inferred from homology"/>
<dbReference type="FunFam" id="1.20.930.10:FF:000003">
    <property type="entry name" value="Putative Transcription factor IWS1"/>
    <property type="match status" value="1"/>
</dbReference>
<evidence type="ECO:0000256" key="6">
    <source>
        <dbReference type="PROSITE-ProRule" id="PRU00649"/>
    </source>
</evidence>
<feature type="compositionally biased region" description="Acidic residues" evidence="7">
    <location>
        <begin position="295"/>
        <end position="305"/>
    </location>
</feature>
<feature type="compositionally biased region" description="Basic and acidic residues" evidence="7">
    <location>
        <begin position="364"/>
        <end position="379"/>
    </location>
</feature>
<keyword evidence="8" id="KW-0472">Membrane</keyword>
<feature type="compositionally biased region" description="Acidic residues" evidence="7">
    <location>
        <begin position="314"/>
        <end position="326"/>
    </location>
</feature>
<accession>A0A438MZY8</accession>
<dbReference type="PROSITE" id="PS51319">
    <property type="entry name" value="TFIIS_N"/>
    <property type="match status" value="1"/>
</dbReference>
<dbReference type="Pfam" id="PF08711">
    <property type="entry name" value="Med26"/>
    <property type="match status" value="1"/>
</dbReference>
<feature type="region of interest" description="Disordered" evidence="7">
    <location>
        <begin position="282"/>
        <end position="326"/>
    </location>
</feature>
<dbReference type="PANTHER" id="PTHR46010">
    <property type="entry name" value="PROTEIN IWS1 HOMOLOG"/>
    <property type="match status" value="1"/>
</dbReference>
<evidence type="ECO:0000256" key="8">
    <source>
        <dbReference type="SAM" id="Phobius"/>
    </source>
</evidence>
<name>A0A438MZY8_EXOME</name>
<dbReference type="InterPro" id="IPR035441">
    <property type="entry name" value="TFIIS/LEDGF_dom_sf"/>
</dbReference>
<feature type="compositionally biased region" description="Basic and acidic residues" evidence="7">
    <location>
        <begin position="414"/>
        <end position="425"/>
    </location>
</feature>
<organism evidence="10 11">
    <name type="scientific">Exophiala mesophila</name>
    <name type="common">Black yeast-like fungus</name>
    <dbReference type="NCBI Taxonomy" id="212818"/>
    <lineage>
        <taxon>Eukaryota</taxon>
        <taxon>Fungi</taxon>
        <taxon>Dikarya</taxon>
        <taxon>Ascomycota</taxon>
        <taxon>Pezizomycotina</taxon>
        <taxon>Eurotiomycetes</taxon>
        <taxon>Chaetothyriomycetidae</taxon>
        <taxon>Chaetothyriales</taxon>
        <taxon>Herpotrichiellaceae</taxon>
        <taxon>Exophiala</taxon>
    </lineage>
</organism>
<keyword evidence="1" id="KW-0805">Transcription regulation</keyword>
<keyword evidence="8" id="KW-1133">Transmembrane helix</keyword>
<feature type="compositionally biased region" description="Low complexity" evidence="7">
    <location>
        <begin position="32"/>
        <end position="42"/>
    </location>
</feature>
<evidence type="ECO:0000259" key="9">
    <source>
        <dbReference type="PROSITE" id="PS51319"/>
    </source>
</evidence>
<dbReference type="Gene3D" id="1.20.930.10">
    <property type="entry name" value="Conserved domain common to transcription factors TFIIS, elongin A, CRSP70"/>
    <property type="match status" value="1"/>
</dbReference>
<dbReference type="PANTHER" id="PTHR46010:SF1">
    <property type="entry name" value="PROTEIN IWS1 HOMOLOG"/>
    <property type="match status" value="1"/>
</dbReference>
<evidence type="ECO:0000256" key="2">
    <source>
        <dbReference type="ARBA" id="ARBA00023163"/>
    </source>
</evidence>
<evidence type="ECO:0000256" key="5">
    <source>
        <dbReference type="ARBA" id="ARBA00037992"/>
    </source>
</evidence>
<dbReference type="VEuPathDB" id="FungiDB:PV10_06700"/>
<dbReference type="SUPFAM" id="SSF47676">
    <property type="entry name" value="Conserved domain common to transcription factors TFIIS, elongin A, CRSP70"/>
    <property type="match status" value="1"/>
</dbReference>
<dbReference type="OrthoDB" id="21124at2759"/>
<dbReference type="Proteomes" id="UP000288859">
    <property type="component" value="Unassembled WGS sequence"/>
</dbReference>
<comment type="function">
    <text evidence="4">Transcription factor involved in RNA polymerase II transcription regulation. May function in both SPT15/TBP post-recruitment and recruitment steps of transcription.</text>
</comment>
<feature type="region of interest" description="Disordered" evidence="7">
    <location>
        <begin position="360"/>
        <end position="434"/>
    </location>
</feature>
<feature type="compositionally biased region" description="Low complexity" evidence="7">
    <location>
        <begin position="50"/>
        <end position="61"/>
    </location>
</feature>
<keyword evidence="8" id="KW-0812">Transmembrane</keyword>
<dbReference type="AlphaFoldDB" id="A0A438MZY8"/>
<dbReference type="GO" id="GO:0016973">
    <property type="term" value="P:poly(A)+ mRNA export from nucleus"/>
    <property type="evidence" value="ECO:0007669"/>
    <property type="project" value="TreeGrafter"/>
</dbReference>
<comment type="subcellular location">
    <subcellularLocation>
        <location evidence="6">Nucleus</location>
    </subcellularLocation>
</comment>
<dbReference type="InterPro" id="IPR051037">
    <property type="entry name" value="RNAPII_TF_IWS1"/>
</dbReference>
<evidence type="ECO:0000256" key="1">
    <source>
        <dbReference type="ARBA" id="ARBA00023015"/>
    </source>
</evidence>
<dbReference type="InterPro" id="IPR017923">
    <property type="entry name" value="TFIIS_N"/>
</dbReference>
<comment type="similarity">
    <text evidence="5">Belongs to the IWS1 family.</text>
</comment>
<feature type="domain" description="TFIIS N-terminal" evidence="9">
    <location>
        <begin position="527"/>
        <end position="604"/>
    </location>
</feature>
<evidence type="ECO:0000256" key="4">
    <source>
        <dbReference type="ARBA" id="ARBA00037349"/>
    </source>
</evidence>
<comment type="caution">
    <text evidence="10">The sequence shown here is derived from an EMBL/GenBank/DDBJ whole genome shotgun (WGS) entry which is preliminary data.</text>
</comment>
<feature type="transmembrane region" description="Helical" evidence="8">
    <location>
        <begin position="87"/>
        <end position="113"/>
    </location>
</feature>
<evidence type="ECO:0000313" key="11">
    <source>
        <dbReference type="Proteomes" id="UP000288859"/>
    </source>
</evidence>
<keyword evidence="3 6" id="KW-0539">Nucleus</keyword>
<keyword evidence="2" id="KW-0804">Transcription</keyword>
<feature type="region of interest" description="Disordered" evidence="7">
    <location>
        <begin position="141"/>
        <end position="164"/>
    </location>
</feature>
<evidence type="ECO:0000313" key="10">
    <source>
        <dbReference type="EMBL" id="RVX69009.1"/>
    </source>
</evidence>
<feature type="region of interest" description="Disordered" evidence="7">
    <location>
        <begin position="1"/>
        <end position="81"/>
    </location>
</feature>
<sequence>MSQGADKYPVPAGDQNYPEVAQQTYPPMSVFPQPSVYQQPQPQMQPQPQPQAFQSPLQQYQYGTSGKDVAEPPQSPQKRNPWGLSPLAFGLLVGLLTTLIVGAAVGGGVAGALSGNNDSSSAAGASTTTTMTVTVGDAETTTAASPTTNSGSPSSSTESPLPSSLEDYVAPVASTIRTLRYPGCGTSRLTTPRGDEFDLLCGIDFNNNLVSREDPDRRVFDITATIAYSLEDCLYMCMNTNHFRRGDAAECLGVTWTAQLASSNQSDYANCWAKNGTSNGYQYVGGDDRPSENEDHLDDLDDNFDEPNRQGDADPVDGAESDDESLLSEVDEAQFADFDASAVQVAPDFDTLTRSIKVSKRKRVEGEEPEPKKRKEKTREKAKKNRRRHDSDDGFSGGEEVEGKRRRAGGASSGEKRSKPVRPEINEDDLTPEERRRRALDRAMDAAVKKSGSKRIRKGEIDLEQMADQEIEEMRNRMVAAAEADGELVRQGLPASQKLKMLPEVVSLLNRNTYVQSILDPETNLLEAVRFFLEPLTDGSLPAYNIQRELFAALAKLPMNKETLISSGIGKVILFYRKSKRPEPIIKRQATKLMEEWSRPILQRSDDYTKKTWARATYDPTRARDESLQRPAVQPKAKTNLAPGQRPQHRARLLPGATSYTIVPEVSTVVRR</sequence>
<evidence type="ECO:0000256" key="3">
    <source>
        <dbReference type="ARBA" id="ARBA00023242"/>
    </source>
</evidence>
<evidence type="ECO:0000256" key="7">
    <source>
        <dbReference type="SAM" id="MobiDB-lite"/>
    </source>
</evidence>
<dbReference type="VEuPathDB" id="FungiDB:PV10_06699"/>
<feature type="region of interest" description="Disordered" evidence="7">
    <location>
        <begin position="619"/>
        <end position="651"/>
    </location>
</feature>
<protein>
    <recommendedName>
        <fullName evidence="9">TFIIS N-terminal domain-containing protein</fullName>
    </recommendedName>
</protein>
<reference evidence="10 11" key="1">
    <citation type="submission" date="2017-03" db="EMBL/GenBank/DDBJ databases">
        <title>Genomes of endolithic fungi from Antarctica.</title>
        <authorList>
            <person name="Coleine C."/>
            <person name="Masonjones S."/>
            <person name="Stajich J.E."/>
        </authorList>
    </citation>
    <scope>NUCLEOTIDE SEQUENCE [LARGE SCALE GENOMIC DNA]</scope>
    <source>
        <strain evidence="10 11">CCFEE 6314</strain>
    </source>
</reference>
<gene>
    <name evidence="10" type="ORF">B0A52_08076</name>
</gene>
<dbReference type="EMBL" id="NAJM01000033">
    <property type="protein sequence ID" value="RVX69009.1"/>
    <property type="molecule type" value="Genomic_DNA"/>
</dbReference>